<accession>A0A7J6VK61</accession>
<reference evidence="1 2" key="1">
    <citation type="submission" date="2020-06" db="EMBL/GenBank/DDBJ databases">
        <title>Transcriptomic and genomic resources for Thalictrum thalictroides and T. hernandezii: Facilitating candidate gene discovery in an emerging model plant lineage.</title>
        <authorList>
            <person name="Arias T."/>
            <person name="Riano-Pachon D.M."/>
            <person name="Di Stilio V.S."/>
        </authorList>
    </citation>
    <scope>NUCLEOTIDE SEQUENCE [LARGE SCALE GENOMIC DNA]</scope>
    <source>
        <strain evidence="2">cv. WT478/WT964</strain>
        <tissue evidence="1">Leaves</tissue>
    </source>
</reference>
<keyword evidence="2" id="KW-1185">Reference proteome</keyword>
<name>A0A7J6VK61_THATH</name>
<dbReference type="Proteomes" id="UP000554482">
    <property type="component" value="Unassembled WGS sequence"/>
</dbReference>
<proteinExistence type="predicted"/>
<dbReference type="OrthoDB" id="2130629at2759"/>
<protein>
    <submittedName>
        <fullName evidence="1">Uncharacterized protein</fullName>
    </submittedName>
</protein>
<evidence type="ECO:0000313" key="1">
    <source>
        <dbReference type="EMBL" id="KAF5185506.1"/>
    </source>
</evidence>
<dbReference type="Gene3D" id="1.20.120.980">
    <property type="entry name" value="Serine carboxypeptidase S28, SKS domain"/>
    <property type="match status" value="1"/>
</dbReference>
<comment type="caution">
    <text evidence="1">The sequence shown here is derived from an EMBL/GenBank/DDBJ whole genome shotgun (WGS) entry which is preliminary data.</text>
</comment>
<sequence>MPLTLKSKQQRPINDSSELKNYLDGTYTQAAQYDAPPGYPVNQICDAIDKASKTTTDTLSRIVG</sequence>
<evidence type="ECO:0000313" key="2">
    <source>
        <dbReference type="Proteomes" id="UP000554482"/>
    </source>
</evidence>
<dbReference type="AlphaFoldDB" id="A0A7J6VK61"/>
<dbReference type="EMBL" id="JABWDY010030623">
    <property type="protein sequence ID" value="KAF5185506.1"/>
    <property type="molecule type" value="Genomic_DNA"/>
</dbReference>
<gene>
    <name evidence="1" type="ORF">FRX31_024907</name>
</gene>
<organism evidence="1 2">
    <name type="scientific">Thalictrum thalictroides</name>
    <name type="common">Rue-anemone</name>
    <name type="synonym">Anemone thalictroides</name>
    <dbReference type="NCBI Taxonomy" id="46969"/>
    <lineage>
        <taxon>Eukaryota</taxon>
        <taxon>Viridiplantae</taxon>
        <taxon>Streptophyta</taxon>
        <taxon>Embryophyta</taxon>
        <taxon>Tracheophyta</taxon>
        <taxon>Spermatophyta</taxon>
        <taxon>Magnoliopsida</taxon>
        <taxon>Ranunculales</taxon>
        <taxon>Ranunculaceae</taxon>
        <taxon>Thalictroideae</taxon>
        <taxon>Thalictrum</taxon>
    </lineage>
</organism>
<dbReference type="InterPro" id="IPR042269">
    <property type="entry name" value="Ser_carbopepase_S28_SKS"/>
</dbReference>